<dbReference type="InterPro" id="IPR004000">
    <property type="entry name" value="Actin"/>
</dbReference>
<organism evidence="6 7">
    <name type="scientific">Sarcophilus harrisii</name>
    <name type="common">Tasmanian devil</name>
    <name type="synonym">Sarcophilus laniarius</name>
    <dbReference type="NCBI Taxonomy" id="9305"/>
    <lineage>
        <taxon>Eukaryota</taxon>
        <taxon>Metazoa</taxon>
        <taxon>Chordata</taxon>
        <taxon>Craniata</taxon>
        <taxon>Vertebrata</taxon>
        <taxon>Euteleostomi</taxon>
        <taxon>Mammalia</taxon>
        <taxon>Metatheria</taxon>
        <taxon>Dasyuromorphia</taxon>
        <taxon>Dasyuridae</taxon>
        <taxon>Sarcophilus</taxon>
    </lineage>
</organism>
<dbReference type="PRINTS" id="PR00190">
    <property type="entry name" value="ACTIN"/>
</dbReference>
<reference evidence="6" key="2">
    <citation type="submission" date="2025-08" db="UniProtKB">
        <authorList>
            <consortium name="Ensembl"/>
        </authorList>
    </citation>
    <scope>IDENTIFICATION</scope>
</reference>
<dbReference type="PROSITE" id="PS01132">
    <property type="entry name" value="ACTINS_ACT_LIKE"/>
    <property type="match status" value="1"/>
</dbReference>
<keyword evidence="3" id="KW-0206">Cytoskeleton</keyword>
<dbReference type="SMART" id="SM00268">
    <property type="entry name" value="ACTIN"/>
    <property type="match status" value="1"/>
</dbReference>
<dbReference type="Pfam" id="PF00022">
    <property type="entry name" value="Actin"/>
    <property type="match status" value="1"/>
</dbReference>
<reference evidence="6 7" key="1">
    <citation type="journal article" date="2011" name="Proc. Natl. Acad. Sci. U.S.A.">
        <title>Genetic diversity and population structure of the endangered marsupial Sarcophilus harrisii (Tasmanian devil).</title>
        <authorList>
            <person name="Miller W."/>
            <person name="Hayes V.M."/>
            <person name="Ratan A."/>
            <person name="Petersen D.C."/>
            <person name="Wittekindt N.E."/>
            <person name="Miller J."/>
            <person name="Walenz B."/>
            <person name="Knight J."/>
            <person name="Qi J."/>
            <person name="Zhao F."/>
            <person name="Wang Q."/>
            <person name="Bedoya-Reina O.C."/>
            <person name="Katiyar N."/>
            <person name="Tomsho L.P."/>
            <person name="Kasson L.M."/>
            <person name="Hardie R.A."/>
            <person name="Woodbridge P."/>
            <person name="Tindall E.A."/>
            <person name="Bertelsen M.F."/>
            <person name="Dixon D."/>
            <person name="Pyecroft S."/>
            <person name="Helgen K.M."/>
            <person name="Lesk A.M."/>
            <person name="Pringle T.H."/>
            <person name="Patterson N."/>
            <person name="Zhang Y."/>
            <person name="Kreiss A."/>
            <person name="Woods G.M."/>
            <person name="Jones M.E."/>
            <person name="Schuster S.C."/>
        </authorList>
    </citation>
    <scope>NUCLEOTIDE SEQUENCE [LARGE SCALE GENOMIC DNA]</scope>
</reference>
<dbReference type="AlphaFoldDB" id="A0A7N4PII9"/>
<dbReference type="SUPFAM" id="SSF53067">
    <property type="entry name" value="Actin-like ATPase domain"/>
    <property type="match status" value="1"/>
</dbReference>
<evidence type="ECO:0000256" key="4">
    <source>
        <dbReference type="RuleBase" id="RU000487"/>
    </source>
</evidence>
<keyword evidence="2" id="KW-0963">Cytoplasm</keyword>
<name>A0A7N4PII9_SARHA</name>
<dbReference type="Proteomes" id="UP000007648">
    <property type="component" value="Unassembled WGS sequence"/>
</dbReference>
<dbReference type="InParanoid" id="A0A7N4PII9"/>
<accession>A0A7N4PII9</accession>
<dbReference type="PANTHER" id="PTHR11937">
    <property type="entry name" value="ACTIN"/>
    <property type="match status" value="1"/>
</dbReference>
<comment type="similarity">
    <text evidence="4">Belongs to the actin family.</text>
</comment>
<protein>
    <submittedName>
        <fullName evidence="6">Uncharacterized protein</fullName>
    </submittedName>
</protein>
<proteinExistence type="inferred from homology"/>
<dbReference type="GeneTree" id="ENSGT00940000165349"/>
<dbReference type="GO" id="GO:0005856">
    <property type="term" value="C:cytoskeleton"/>
    <property type="evidence" value="ECO:0007669"/>
    <property type="project" value="UniProtKB-SubCell"/>
</dbReference>
<evidence type="ECO:0000313" key="6">
    <source>
        <dbReference type="Ensembl" id="ENSSHAP00000038988.1"/>
    </source>
</evidence>
<feature type="region of interest" description="Disordered" evidence="5">
    <location>
        <begin position="160"/>
        <end position="195"/>
    </location>
</feature>
<evidence type="ECO:0000256" key="1">
    <source>
        <dbReference type="ARBA" id="ARBA00004245"/>
    </source>
</evidence>
<evidence type="ECO:0000256" key="2">
    <source>
        <dbReference type="ARBA" id="ARBA00022490"/>
    </source>
</evidence>
<dbReference type="FunFam" id="3.30.420.40:FF:000018">
    <property type="entry name" value="Actin-like protein (Centractin)"/>
    <property type="match status" value="1"/>
</dbReference>
<dbReference type="Ensembl" id="ENSSHAT00000037025.1">
    <property type="protein sequence ID" value="ENSSHAP00000038988.1"/>
    <property type="gene ID" value="ENSSHAG00000028873.1"/>
</dbReference>
<reference evidence="6" key="3">
    <citation type="submission" date="2025-09" db="UniProtKB">
        <authorList>
            <consortium name="Ensembl"/>
        </authorList>
    </citation>
    <scope>IDENTIFICATION</scope>
</reference>
<comment type="subcellular location">
    <subcellularLocation>
        <location evidence="1">Cytoplasm</location>
        <location evidence="1">Cytoskeleton</location>
    </subcellularLocation>
</comment>
<keyword evidence="7" id="KW-1185">Reference proteome</keyword>
<sequence>MVSEITKIPSAILDNGSGLCKVGISGEQSPRFIQATVLGYPQNIIPKADTEPKACYVGQDAQDKRNILTLRYPMQHGIVTSWDDMEKIWKHLYEHGLREPPEQRPVLLTEAPLNPPENRAKMIEIFFETFQVPALYVALQGLMALKRCHQLPVQAALGERYPPGEHRQQGRGHGHQRETVLRHPRPTRTKEGDDH</sequence>
<evidence type="ECO:0000256" key="3">
    <source>
        <dbReference type="ARBA" id="ARBA00023212"/>
    </source>
</evidence>
<evidence type="ECO:0000256" key="5">
    <source>
        <dbReference type="SAM" id="MobiDB-lite"/>
    </source>
</evidence>
<dbReference type="InterPro" id="IPR043129">
    <property type="entry name" value="ATPase_NBD"/>
</dbReference>
<gene>
    <name evidence="6" type="primary">LOC100915415</name>
</gene>
<dbReference type="InterPro" id="IPR020902">
    <property type="entry name" value="Actin/actin-like_CS"/>
</dbReference>
<evidence type="ECO:0000313" key="7">
    <source>
        <dbReference type="Proteomes" id="UP000007648"/>
    </source>
</evidence>
<dbReference type="Gene3D" id="3.30.420.40">
    <property type="match status" value="1"/>
</dbReference>